<gene>
    <name evidence="2" type="ORF">BEE62_14755</name>
</gene>
<reference evidence="2" key="1">
    <citation type="submission" date="2016-11" db="EMBL/GenBank/DDBJ databases">
        <title>Draft Genome Sequence of Marinobacter hydrocarbonoclasticus strain STW2, a polyaromatic aromatic hydrocarbon degrading and denitrifying bacterium from rhizosphere of Seagrass Enhalus acodoides.</title>
        <authorList>
            <person name="Ling J."/>
            <person name="Dong J."/>
        </authorList>
    </citation>
    <scope>NUCLEOTIDE SEQUENCE [LARGE SCALE GENOMIC DNA]</scope>
    <source>
        <strain evidence="2">STW2</strain>
    </source>
</reference>
<dbReference type="Proteomes" id="UP000183986">
    <property type="component" value="Unassembled WGS sequence"/>
</dbReference>
<evidence type="ECO:0000313" key="2">
    <source>
        <dbReference type="EMBL" id="OJT01208.1"/>
    </source>
</evidence>
<sequence>MAYESKLTIQIPDDAIKAVRSIAERVCEETGLSKKEYAPAIAKATFDELKVWSQRLDQPPPEDPKSPNAFSASASAPLCIASSNSDSVQK</sequence>
<comment type="caution">
    <text evidence="2">The sequence shown here is derived from an EMBL/GenBank/DDBJ whole genome shotgun (WGS) entry which is preliminary data.</text>
</comment>
<keyword evidence="3" id="KW-1185">Reference proteome</keyword>
<dbReference type="AlphaFoldDB" id="A0A1M2V0U1"/>
<accession>A0A1M2V0U1</accession>
<dbReference type="EMBL" id="MPKY01000001">
    <property type="protein sequence ID" value="OJT01208.1"/>
    <property type="molecule type" value="Genomic_DNA"/>
</dbReference>
<evidence type="ECO:0000313" key="3">
    <source>
        <dbReference type="Proteomes" id="UP000183986"/>
    </source>
</evidence>
<feature type="region of interest" description="Disordered" evidence="1">
    <location>
        <begin position="52"/>
        <end position="73"/>
    </location>
</feature>
<dbReference type="RefSeq" id="WP_072677973.1">
    <property type="nucleotide sequence ID" value="NZ_MPKY01000001.1"/>
</dbReference>
<organism evidence="2 3">
    <name type="scientific">Marinobacter nauticus</name>
    <name type="common">Marinobacter hydrocarbonoclasticus</name>
    <name type="synonym">Marinobacter aquaeolei</name>
    <dbReference type="NCBI Taxonomy" id="2743"/>
    <lineage>
        <taxon>Bacteria</taxon>
        <taxon>Pseudomonadati</taxon>
        <taxon>Pseudomonadota</taxon>
        <taxon>Gammaproteobacteria</taxon>
        <taxon>Pseudomonadales</taxon>
        <taxon>Marinobacteraceae</taxon>
        <taxon>Marinobacter</taxon>
    </lineage>
</organism>
<protein>
    <submittedName>
        <fullName evidence="2">Uncharacterized protein</fullName>
    </submittedName>
</protein>
<name>A0A1M2V0U1_MARNT</name>
<evidence type="ECO:0000256" key="1">
    <source>
        <dbReference type="SAM" id="MobiDB-lite"/>
    </source>
</evidence>
<proteinExistence type="predicted"/>